<gene>
    <name evidence="2" type="ORF">V1264_019763</name>
</gene>
<reference evidence="2 3" key="1">
    <citation type="submission" date="2024-02" db="EMBL/GenBank/DDBJ databases">
        <title>Chromosome-scale genome assembly of the rough periwinkle Littorina saxatilis.</title>
        <authorList>
            <person name="De Jode A."/>
            <person name="Faria R."/>
            <person name="Formenti G."/>
            <person name="Sims Y."/>
            <person name="Smith T.P."/>
            <person name="Tracey A."/>
            <person name="Wood J.M.D."/>
            <person name="Zagrodzka Z.B."/>
            <person name="Johannesson K."/>
            <person name="Butlin R.K."/>
            <person name="Leder E.H."/>
        </authorList>
    </citation>
    <scope>NUCLEOTIDE SEQUENCE [LARGE SCALE GENOMIC DNA]</scope>
    <source>
        <strain evidence="2">Snail1</strain>
        <tissue evidence="2">Muscle</tissue>
    </source>
</reference>
<evidence type="ECO:0000256" key="1">
    <source>
        <dbReference type="SAM" id="SignalP"/>
    </source>
</evidence>
<dbReference type="Proteomes" id="UP001374579">
    <property type="component" value="Unassembled WGS sequence"/>
</dbReference>
<keyword evidence="3" id="KW-1185">Reference proteome</keyword>
<comment type="caution">
    <text evidence="2">The sequence shown here is derived from an EMBL/GenBank/DDBJ whole genome shotgun (WGS) entry which is preliminary data.</text>
</comment>
<feature type="chain" id="PRO_5042819916" evidence="1">
    <location>
        <begin position="23"/>
        <end position="145"/>
    </location>
</feature>
<name>A0AAN9GBE4_9CAEN</name>
<dbReference type="AlphaFoldDB" id="A0AAN9GBE4"/>
<feature type="signal peptide" evidence="1">
    <location>
        <begin position="1"/>
        <end position="22"/>
    </location>
</feature>
<protein>
    <submittedName>
        <fullName evidence="2">Uncharacterized protein</fullName>
    </submittedName>
</protein>
<proteinExistence type="predicted"/>
<dbReference type="EMBL" id="JBAMIC010000010">
    <property type="protein sequence ID" value="KAK7101374.1"/>
    <property type="molecule type" value="Genomic_DNA"/>
</dbReference>
<accession>A0AAN9GBE4</accession>
<organism evidence="2 3">
    <name type="scientific">Littorina saxatilis</name>
    <dbReference type="NCBI Taxonomy" id="31220"/>
    <lineage>
        <taxon>Eukaryota</taxon>
        <taxon>Metazoa</taxon>
        <taxon>Spiralia</taxon>
        <taxon>Lophotrochozoa</taxon>
        <taxon>Mollusca</taxon>
        <taxon>Gastropoda</taxon>
        <taxon>Caenogastropoda</taxon>
        <taxon>Littorinimorpha</taxon>
        <taxon>Littorinoidea</taxon>
        <taxon>Littorinidae</taxon>
        <taxon>Littorina</taxon>
    </lineage>
</organism>
<keyword evidence="1" id="KW-0732">Signal</keyword>
<sequence>MSALGARCLLVLLAASWQGGQCGECPSNVLTSASRCFPSHFSNGLISNLTAITQHCQNGVFEQSLACLTDIETSCHDNPDKQQLLHSYMDVGRWKASWAQLCSSVHSQYTSTASRSVSTHPLRHAQSVHIHCVTLSQYTSTASRS</sequence>
<evidence type="ECO:0000313" key="2">
    <source>
        <dbReference type="EMBL" id="KAK7101374.1"/>
    </source>
</evidence>
<evidence type="ECO:0000313" key="3">
    <source>
        <dbReference type="Proteomes" id="UP001374579"/>
    </source>
</evidence>